<dbReference type="PANTHER" id="PTHR10642:SF26">
    <property type="entry name" value="RIBONUCLEASE H1"/>
    <property type="match status" value="1"/>
</dbReference>
<dbReference type="FunFam" id="3.40.970.10:FF:000002">
    <property type="entry name" value="Ribonuclease H"/>
    <property type="match status" value="1"/>
</dbReference>
<dbReference type="InterPro" id="IPR011320">
    <property type="entry name" value="RNase_H1_N"/>
</dbReference>
<evidence type="ECO:0000256" key="7">
    <source>
        <dbReference type="ARBA" id="ARBA00022722"/>
    </source>
</evidence>
<dbReference type="GO" id="GO:0000287">
    <property type="term" value="F:magnesium ion binding"/>
    <property type="evidence" value="ECO:0007669"/>
    <property type="project" value="UniProtKB-UniRule"/>
</dbReference>
<gene>
    <name evidence="15" type="ORF">UHOR_03283</name>
</gene>
<keyword evidence="7 12" id="KW-0540">Nuclease</keyword>
<evidence type="ECO:0000256" key="13">
    <source>
        <dbReference type="SAM" id="MobiDB-lite"/>
    </source>
</evidence>
<feature type="compositionally biased region" description="Low complexity" evidence="13">
    <location>
        <begin position="93"/>
        <end position="105"/>
    </location>
</feature>
<evidence type="ECO:0000256" key="3">
    <source>
        <dbReference type="ARBA" id="ARBA00004065"/>
    </source>
</evidence>
<evidence type="ECO:0000313" key="15">
    <source>
        <dbReference type="EMBL" id="CCF48518.1"/>
    </source>
</evidence>
<dbReference type="HOGENOM" id="CLU_030894_0_0_1"/>
<comment type="function">
    <text evidence="3 12">Endonuclease that specifically degrades the RNA of RNA-DNA hybrids.</text>
</comment>
<dbReference type="CDD" id="cd09280">
    <property type="entry name" value="RNase_HI_eukaryote_like"/>
    <property type="match status" value="1"/>
</dbReference>
<keyword evidence="9 12" id="KW-0255">Endonuclease</keyword>
<evidence type="ECO:0000256" key="5">
    <source>
        <dbReference type="ARBA" id="ARBA00012180"/>
    </source>
</evidence>
<comment type="similarity">
    <text evidence="4 12">Belongs to the RNase H family.</text>
</comment>
<keyword evidence="10 12" id="KW-0378">Hydrolase</keyword>
<dbReference type="EC" id="3.1.26.4" evidence="5 12"/>
<dbReference type="PANTHER" id="PTHR10642">
    <property type="entry name" value="RIBONUCLEASE H1"/>
    <property type="match status" value="1"/>
</dbReference>
<dbReference type="InterPro" id="IPR009027">
    <property type="entry name" value="Ribosomal_bL9/RNase_H1_N"/>
</dbReference>
<keyword evidence="16" id="KW-1185">Reference proteome</keyword>
<dbReference type="Gene3D" id="3.40.970.10">
    <property type="entry name" value="Ribonuclease H1, N-terminal domain"/>
    <property type="match status" value="1"/>
</dbReference>
<evidence type="ECO:0000256" key="12">
    <source>
        <dbReference type="PIRNR" id="PIRNR036852"/>
    </source>
</evidence>
<reference evidence="15 16" key="1">
    <citation type="journal article" date="2012" name="Plant Cell">
        <title>Genome comparison of barley and maize smut fungi reveals targeted loss of RNA silencing components and species-specific presence of transposable elements.</title>
        <authorList>
            <person name="Laurie J.D."/>
            <person name="Ali S."/>
            <person name="Linning R."/>
            <person name="Mannhaupt G."/>
            <person name="Wong P."/>
            <person name="Gueldener U."/>
            <person name="Muensterkoetter M."/>
            <person name="Moore R."/>
            <person name="Kahmann R."/>
            <person name="Bakkeren G."/>
            <person name="Schirawski J."/>
        </authorList>
    </citation>
    <scope>NUCLEOTIDE SEQUENCE [LARGE SCALE GENOMIC DNA]</scope>
    <source>
        <strain evidence="16">Uh4875-4</strain>
    </source>
</reference>
<evidence type="ECO:0000313" key="16">
    <source>
        <dbReference type="Proteomes" id="UP000006174"/>
    </source>
</evidence>
<dbReference type="SUPFAM" id="SSF55658">
    <property type="entry name" value="L9 N-domain-like"/>
    <property type="match status" value="1"/>
</dbReference>
<feature type="region of interest" description="Disordered" evidence="13">
    <location>
        <begin position="53"/>
        <end position="112"/>
    </location>
</feature>
<name>I2FNM5_USTHO</name>
<dbReference type="Pfam" id="PF01693">
    <property type="entry name" value="Cauli_VI"/>
    <property type="match status" value="1"/>
</dbReference>
<evidence type="ECO:0000256" key="4">
    <source>
        <dbReference type="ARBA" id="ARBA00005300"/>
    </source>
</evidence>
<dbReference type="PIRSF" id="PIRSF036852">
    <property type="entry name" value="Ribonuclease_H1_euk"/>
    <property type="match status" value="1"/>
</dbReference>
<comment type="caution">
    <text evidence="15">The sequence shown here is derived from an EMBL/GenBank/DDBJ whole genome shotgun (WGS) entry which is preliminary data.</text>
</comment>
<comment type="cofactor">
    <cofactor evidence="2 12">
        <name>Mg(2+)</name>
        <dbReference type="ChEBI" id="CHEBI:18420"/>
    </cofactor>
</comment>
<feature type="compositionally biased region" description="Low complexity" evidence="13">
    <location>
        <begin position="60"/>
        <end position="82"/>
    </location>
</feature>
<dbReference type="InterPro" id="IPR002156">
    <property type="entry name" value="RNaseH_domain"/>
</dbReference>
<proteinExistence type="inferred from homology"/>
<dbReference type="InterPro" id="IPR012337">
    <property type="entry name" value="RNaseH-like_sf"/>
</dbReference>
<feature type="domain" description="RNase H type-1" evidence="14">
    <location>
        <begin position="115"/>
        <end position="267"/>
    </location>
</feature>
<dbReference type="GO" id="GO:0004523">
    <property type="term" value="F:RNA-DNA hybrid ribonuclease activity"/>
    <property type="evidence" value="ECO:0007669"/>
    <property type="project" value="UniProtKB-UniRule"/>
</dbReference>
<dbReference type="Proteomes" id="UP000006174">
    <property type="component" value="Unassembled WGS sequence"/>
</dbReference>
<evidence type="ECO:0000256" key="2">
    <source>
        <dbReference type="ARBA" id="ARBA00001946"/>
    </source>
</evidence>
<evidence type="ECO:0000256" key="10">
    <source>
        <dbReference type="ARBA" id="ARBA00022801"/>
    </source>
</evidence>
<dbReference type="InterPro" id="IPR050092">
    <property type="entry name" value="RNase_H"/>
</dbReference>
<dbReference type="Pfam" id="PF00075">
    <property type="entry name" value="RNase_H"/>
    <property type="match status" value="1"/>
</dbReference>
<accession>I2FNM5</accession>
<dbReference type="InterPro" id="IPR037056">
    <property type="entry name" value="RNase_H1_N_sf"/>
</dbReference>
<dbReference type="PROSITE" id="PS50879">
    <property type="entry name" value="RNASE_H_1"/>
    <property type="match status" value="1"/>
</dbReference>
<dbReference type="GO" id="GO:0043137">
    <property type="term" value="P:DNA replication, removal of RNA primer"/>
    <property type="evidence" value="ECO:0007669"/>
    <property type="project" value="TreeGrafter"/>
</dbReference>
<evidence type="ECO:0000259" key="14">
    <source>
        <dbReference type="PROSITE" id="PS50879"/>
    </source>
</evidence>
<keyword evidence="8 12" id="KW-0479">Metal-binding</keyword>
<dbReference type="GO" id="GO:0003676">
    <property type="term" value="F:nucleic acid binding"/>
    <property type="evidence" value="ECO:0007669"/>
    <property type="project" value="UniProtKB-UniRule"/>
</dbReference>
<evidence type="ECO:0000256" key="8">
    <source>
        <dbReference type="ARBA" id="ARBA00022723"/>
    </source>
</evidence>
<feature type="region of interest" description="Disordered" evidence="13">
    <location>
        <begin position="278"/>
        <end position="304"/>
    </location>
</feature>
<comment type="catalytic activity">
    <reaction evidence="1 12">
        <text>Endonucleolytic cleavage to 5'-phosphomonoester.</text>
        <dbReference type="EC" id="3.1.26.4"/>
    </reaction>
</comment>
<evidence type="ECO:0000256" key="1">
    <source>
        <dbReference type="ARBA" id="ARBA00000077"/>
    </source>
</evidence>
<keyword evidence="11 12" id="KW-0460">Magnesium</keyword>
<dbReference type="Gene3D" id="3.30.420.10">
    <property type="entry name" value="Ribonuclease H-like superfamily/Ribonuclease H"/>
    <property type="match status" value="1"/>
</dbReference>
<evidence type="ECO:0000256" key="6">
    <source>
        <dbReference type="ARBA" id="ARBA00017721"/>
    </source>
</evidence>
<organism evidence="15 16">
    <name type="scientific">Ustilago hordei</name>
    <name type="common">Barley covered smut fungus</name>
    <dbReference type="NCBI Taxonomy" id="120017"/>
    <lineage>
        <taxon>Eukaryota</taxon>
        <taxon>Fungi</taxon>
        <taxon>Dikarya</taxon>
        <taxon>Basidiomycota</taxon>
        <taxon>Ustilaginomycotina</taxon>
        <taxon>Ustilaginomycetes</taxon>
        <taxon>Ustilaginales</taxon>
        <taxon>Ustilaginaceae</taxon>
        <taxon>Ustilago</taxon>
    </lineage>
</organism>
<dbReference type="EMBL" id="CAGI01000135">
    <property type="protein sequence ID" value="CCF48518.1"/>
    <property type="molecule type" value="Genomic_DNA"/>
</dbReference>
<dbReference type="eggNOG" id="KOG3752">
    <property type="taxonomic scope" value="Eukaryota"/>
</dbReference>
<dbReference type="InterPro" id="IPR036397">
    <property type="entry name" value="RNaseH_sf"/>
</dbReference>
<sequence>MAKAIKGGYYAVQEGRQPGIYNTWAECEAATKGFSRAVYKKFVTKKEAETFVKGNGYGRAPSSSSSSAAGSSSSVASTSKYSGRGVLSKRKPSPSSHHTNSSASSYKRPQIFPPSGPKTIVYVDGSCLHNGKFSARAGYGVYFPDSSLSHLSESRRLPGPPKQQTNNRAELTAIIRAIQLCPDDDSRLEIYSDSKYSMSCVNDWIHKWKKNGWKTQMGKEVENKDLIVKLDEEMERRVPRPILIYVYAHAGIEGNEVVDKMAKLGASMPETEKDWTIREEEKQEKKKDWTIREEEKQEKEAGGARRLDFGGFTIDIRVQPMASSDASR</sequence>
<dbReference type="SUPFAM" id="SSF53098">
    <property type="entry name" value="Ribonuclease H-like"/>
    <property type="match status" value="1"/>
</dbReference>
<protein>
    <recommendedName>
        <fullName evidence="6 12">Ribonuclease H</fullName>
        <shortName evidence="12">RNase H</shortName>
        <ecNumber evidence="5 12">3.1.26.4</ecNumber>
    </recommendedName>
</protein>
<evidence type="ECO:0000256" key="9">
    <source>
        <dbReference type="ARBA" id="ARBA00022759"/>
    </source>
</evidence>
<dbReference type="OMA" id="IRSMTEW"/>
<dbReference type="InterPro" id="IPR017067">
    <property type="entry name" value="RNase_H1_euk"/>
</dbReference>
<dbReference type="AlphaFoldDB" id="I2FNM5"/>
<dbReference type="STRING" id="1128400.I2FNM5"/>
<evidence type="ECO:0000256" key="11">
    <source>
        <dbReference type="ARBA" id="ARBA00022842"/>
    </source>
</evidence>